<dbReference type="Proteomes" id="UP000092321">
    <property type="component" value="Unassembled WGS sequence"/>
</dbReference>
<dbReference type="Gene3D" id="1.10.472.10">
    <property type="entry name" value="Cyclin-like"/>
    <property type="match status" value="1"/>
</dbReference>
<name>A0A1B7TEY9_9ASCO</name>
<organism evidence="1 2">
    <name type="scientific">Hanseniaspora valbyensis NRRL Y-1626</name>
    <dbReference type="NCBI Taxonomy" id="766949"/>
    <lineage>
        <taxon>Eukaryota</taxon>
        <taxon>Fungi</taxon>
        <taxon>Dikarya</taxon>
        <taxon>Ascomycota</taxon>
        <taxon>Saccharomycotina</taxon>
        <taxon>Saccharomycetes</taxon>
        <taxon>Saccharomycodales</taxon>
        <taxon>Saccharomycodaceae</taxon>
        <taxon>Hanseniaspora</taxon>
    </lineage>
</organism>
<dbReference type="EMBL" id="LXPE01000010">
    <property type="protein sequence ID" value="OBA27225.1"/>
    <property type="molecule type" value="Genomic_DNA"/>
</dbReference>
<dbReference type="OrthoDB" id="25002at2759"/>
<accession>A0A1B7TEY9</accession>
<evidence type="ECO:0008006" key="3">
    <source>
        <dbReference type="Google" id="ProtNLM"/>
    </source>
</evidence>
<dbReference type="SUPFAM" id="SSF47954">
    <property type="entry name" value="Cyclin-like"/>
    <property type="match status" value="1"/>
</dbReference>
<feature type="non-terminal residue" evidence="1">
    <location>
        <position position="310"/>
    </location>
</feature>
<comment type="caution">
    <text evidence="1">The sequence shown here is derived from an EMBL/GenBank/DDBJ whole genome shotgun (WGS) entry which is preliminary data.</text>
</comment>
<protein>
    <recommendedName>
        <fullName evidence="3">Cyclin N-terminal domain-containing protein</fullName>
    </recommendedName>
</protein>
<reference evidence="2" key="1">
    <citation type="journal article" date="2016" name="Proc. Natl. Acad. Sci. U.S.A.">
        <title>Comparative genomics of biotechnologically important yeasts.</title>
        <authorList>
            <person name="Riley R."/>
            <person name="Haridas S."/>
            <person name="Wolfe K.H."/>
            <person name="Lopes M.R."/>
            <person name="Hittinger C.T."/>
            <person name="Goeker M."/>
            <person name="Salamov A.A."/>
            <person name="Wisecaver J.H."/>
            <person name="Long T.M."/>
            <person name="Calvey C.H."/>
            <person name="Aerts A.L."/>
            <person name="Barry K.W."/>
            <person name="Choi C."/>
            <person name="Clum A."/>
            <person name="Coughlan A.Y."/>
            <person name="Deshpande S."/>
            <person name="Douglass A.P."/>
            <person name="Hanson S.J."/>
            <person name="Klenk H.-P."/>
            <person name="LaButti K.M."/>
            <person name="Lapidus A."/>
            <person name="Lindquist E.A."/>
            <person name="Lipzen A.M."/>
            <person name="Meier-Kolthoff J.P."/>
            <person name="Ohm R.A."/>
            <person name="Otillar R.P."/>
            <person name="Pangilinan J.L."/>
            <person name="Peng Y."/>
            <person name="Rokas A."/>
            <person name="Rosa C.A."/>
            <person name="Scheuner C."/>
            <person name="Sibirny A.A."/>
            <person name="Slot J.C."/>
            <person name="Stielow J.B."/>
            <person name="Sun H."/>
            <person name="Kurtzman C.P."/>
            <person name="Blackwell M."/>
            <person name="Grigoriev I.V."/>
            <person name="Jeffries T.W."/>
        </authorList>
    </citation>
    <scope>NUCLEOTIDE SEQUENCE [LARGE SCALE GENOMIC DNA]</scope>
    <source>
        <strain evidence="2">NRRL Y-1626</strain>
    </source>
</reference>
<evidence type="ECO:0000313" key="1">
    <source>
        <dbReference type="EMBL" id="OBA27225.1"/>
    </source>
</evidence>
<proteinExistence type="predicted"/>
<sequence length="310" mass="36697">FNQSLLWPPVIKLPENDWTFSISEILNNLNKNNDYKKTRSFIKYCVEFLYNCKKDLKLQDHTFTCMTLFFYRYWMLEGSDTLLKLDMDSLSLLLLVIVITSCKTMENHRKVNQYVEVLVARSNPSVKSMTVLDKKKWKLRENLLNNEMQFLAKMKFDLNVINAKTVLDEFYGFYTKYNVDNSDPFMRDDVKFKAQFSLVIKDCKFFITNALTQPMSLLCDGYDFVQYSLVFSAFNFNKSNNLGPKDEKYFKFSPNFFNRKFAKVLTPKELVYIAECQYVLEKNFLHNKTNKGELLLEMTEDIVNDLLDET</sequence>
<dbReference type="AlphaFoldDB" id="A0A1B7TEY9"/>
<gene>
    <name evidence="1" type="ORF">HANVADRAFT_12297</name>
</gene>
<evidence type="ECO:0000313" key="2">
    <source>
        <dbReference type="Proteomes" id="UP000092321"/>
    </source>
</evidence>
<feature type="non-terminal residue" evidence="1">
    <location>
        <position position="1"/>
    </location>
</feature>
<dbReference type="InterPro" id="IPR036915">
    <property type="entry name" value="Cyclin-like_sf"/>
</dbReference>
<keyword evidence="2" id="KW-1185">Reference proteome</keyword>